<dbReference type="InterPro" id="IPR008991">
    <property type="entry name" value="Translation_prot_SH3-like_sf"/>
</dbReference>
<dbReference type="GO" id="GO:0006354">
    <property type="term" value="P:DNA-templated transcription elongation"/>
    <property type="evidence" value="ECO:0007669"/>
    <property type="project" value="InterPro"/>
</dbReference>
<dbReference type="eggNOG" id="COG0250">
    <property type="taxonomic scope" value="Bacteria"/>
</dbReference>
<dbReference type="InterPro" id="IPR010215">
    <property type="entry name" value="Transcription_antiterm_RfaH"/>
</dbReference>
<protein>
    <recommendedName>
        <fullName evidence="4">NusG-like N-terminal domain-containing protein</fullName>
    </recommendedName>
</protein>
<dbReference type="OrthoDB" id="9790639at2"/>
<reference evidence="5 6" key="1">
    <citation type="submission" date="2014-06" db="EMBL/GenBank/DDBJ databases">
        <title>Draft genome sequence of Idiomarina sp. MCCC 1A10513.</title>
        <authorList>
            <person name="Du J."/>
            <person name="Lai Q."/>
            <person name="Shao Z."/>
        </authorList>
    </citation>
    <scope>NUCLEOTIDE SEQUENCE [LARGE SCALE GENOMIC DNA]</scope>
    <source>
        <strain evidence="5 6">MCCC 1A10513</strain>
    </source>
</reference>
<dbReference type="Gene3D" id="3.30.70.940">
    <property type="entry name" value="NusG, N-terminal domain"/>
    <property type="match status" value="1"/>
</dbReference>
<accession>A0A094J9D5</accession>
<keyword evidence="3" id="KW-0804">Transcription</keyword>
<sequence length="171" mass="19265">MSEPTPHSWYLVQTKPKQELRARANLENQALEVALPMLNLERIRRGKRTPVTEPMFPGYIFVKAGDYSQNFHRIRSTFGVSKIVKFGDAPARISDALVTQMLNIDDQSPAVQEAMRQAVPQVGDKVEIAAGPFAGLFAEIIKLDGPSRCIVLLDFLNKQIRAEFELSDIRR</sequence>
<organism evidence="5 6">
    <name type="scientific">Pseudidiomarina atlantica</name>
    <dbReference type="NCBI Taxonomy" id="1517416"/>
    <lineage>
        <taxon>Bacteria</taxon>
        <taxon>Pseudomonadati</taxon>
        <taxon>Pseudomonadota</taxon>
        <taxon>Gammaproteobacteria</taxon>
        <taxon>Alteromonadales</taxon>
        <taxon>Idiomarinaceae</taxon>
        <taxon>Pseudidiomarina</taxon>
    </lineage>
</organism>
<dbReference type="InterPro" id="IPR036735">
    <property type="entry name" value="NGN_dom_sf"/>
</dbReference>
<feature type="domain" description="NusG-like N-terminal" evidence="4">
    <location>
        <begin position="6"/>
        <end position="105"/>
    </location>
</feature>
<keyword evidence="2" id="KW-0805">Transcription regulation</keyword>
<dbReference type="AlphaFoldDB" id="A0A094J9D5"/>
<dbReference type="CDD" id="cd09892">
    <property type="entry name" value="NGN_SP_RfaH"/>
    <property type="match status" value="1"/>
</dbReference>
<dbReference type="STRING" id="1517416.IDAT_05860"/>
<gene>
    <name evidence="5" type="ORF">IDAT_05860</name>
</gene>
<dbReference type="GO" id="GO:0031564">
    <property type="term" value="P:transcription antitermination"/>
    <property type="evidence" value="ECO:0007669"/>
    <property type="project" value="UniProtKB-KW"/>
</dbReference>
<dbReference type="InterPro" id="IPR006645">
    <property type="entry name" value="NGN-like_dom"/>
</dbReference>
<dbReference type="Pfam" id="PF02357">
    <property type="entry name" value="NusG"/>
    <property type="match status" value="1"/>
</dbReference>
<dbReference type="SMART" id="SM00738">
    <property type="entry name" value="NGN"/>
    <property type="match status" value="1"/>
</dbReference>
<dbReference type="RefSeq" id="WP_034731719.1">
    <property type="nucleotide sequence ID" value="NZ_JPIN01000005.1"/>
</dbReference>
<evidence type="ECO:0000256" key="3">
    <source>
        <dbReference type="ARBA" id="ARBA00023163"/>
    </source>
</evidence>
<comment type="caution">
    <text evidence="5">The sequence shown here is derived from an EMBL/GenBank/DDBJ whole genome shotgun (WGS) entry which is preliminary data.</text>
</comment>
<dbReference type="NCBIfam" id="TIGR01955">
    <property type="entry name" value="RfaH"/>
    <property type="match status" value="1"/>
</dbReference>
<dbReference type="NCBIfam" id="NF006534">
    <property type="entry name" value="PRK09014.1"/>
    <property type="match status" value="1"/>
</dbReference>
<evidence type="ECO:0000313" key="5">
    <source>
        <dbReference type="EMBL" id="KFZ29196.1"/>
    </source>
</evidence>
<dbReference type="GO" id="GO:0005829">
    <property type="term" value="C:cytosol"/>
    <property type="evidence" value="ECO:0007669"/>
    <property type="project" value="TreeGrafter"/>
</dbReference>
<name>A0A094J9D5_9GAMM</name>
<keyword evidence="1" id="KW-0889">Transcription antitermination</keyword>
<evidence type="ECO:0000313" key="6">
    <source>
        <dbReference type="Proteomes" id="UP000053718"/>
    </source>
</evidence>
<dbReference type="PANTHER" id="PTHR30265:SF7">
    <property type="entry name" value="TRANSCRIPTION ANTITERMINATION PROTEIN RFAH"/>
    <property type="match status" value="1"/>
</dbReference>
<dbReference type="CDD" id="cd06091">
    <property type="entry name" value="KOW_NusG"/>
    <property type="match status" value="1"/>
</dbReference>
<dbReference type="EMBL" id="JPIN01000005">
    <property type="protein sequence ID" value="KFZ29196.1"/>
    <property type="molecule type" value="Genomic_DNA"/>
</dbReference>
<dbReference type="SUPFAM" id="SSF50104">
    <property type="entry name" value="Translation proteins SH3-like domain"/>
    <property type="match status" value="1"/>
</dbReference>
<evidence type="ECO:0000256" key="2">
    <source>
        <dbReference type="ARBA" id="ARBA00023015"/>
    </source>
</evidence>
<dbReference type="InterPro" id="IPR043425">
    <property type="entry name" value="NusG-like"/>
</dbReference>
<evidence type="ECO:0000259" key="4">
    <source>
        <dbReference type="SMART" id="SM00738"/>
    </source>
</evidence>
<dbReference type="SUPFAM" id="SSF82679">
    <property type="entry name" value="N-utilization substance G protein NusG, N-terminal domain"/>
    <property type="match status" value="1"/>
</dbReference>
<dbReference type="Proteomes" id="UP000053718">
    <property type="component" value="Unassembled WGS sequence"/>
</dbReference>
<keyword evidence="6" id="KW-1185">Reference proteome</keyword>
<evidence type="ECO:0000256" key="1">
    <source>
        <dbReference type="ARBA" id="ARBA00022814"/>
    </source>
</evidence>
<proteinExistence type="predicted"/>
<dbReference type="PANTHER" id="PTHR30265">
    <property type="entry name" value="RHO-INTERACTING TRANSCRIPTION TERMINATION FACTOR NUSG"/>
    <property type="match status" value="1"/>
</dbReference>